<keyword evidence="11" id="KW-1185">Reference proteome</keyword>
<dbReference type="InterPro" id="IPR004485">
    <property type="entry name" value="Cobalamin_biosynth_CobD/CbiB"/>
</dbReference>
<sequence>MWYVIDVVIAVIIDWIVGDPYGFPHPIIYIGRLIRKLDKIFRKLAKNDKQLKMYGGVIVIVVALVTYLVPFLLLFITRKIGVLHHGLNIFILWTTLACKCLNVEGMKVYDALMKDDIEDARLKLSYIVGRETSQLSAEEIIRADVETVAENTADGVIAPLFYAMIGGAPLAMLYKGINTMDSTLGYLTEKYKHIGFFPAKVDDVFNIIPARLSGFLMALSAPVVGGNMVNGLKIMIRDRKNHKSPNCAYPEGATAGVLGIQLGGTNTYFGEKIYKPTIGDKVKTLSLEHIKDTVKLMYGSEIWLLAIYLLIIVIVYK</sequence>
<proteinExistence type="inferred from homology"/>
<evidence type="ECO:0000256" key="3">
    <source>
        <dbReference type="ARBA" id="ARBA00006263"/>
    </source>
</evidence>
<dbReference type="NCBIfam" id="TIGR00380">
    <property type="entry name" value="cobal_cbiB"/>
    <property type="match status" value="1"/>
</dbReference>
<feature type="transmembrane region" description="Helical" evidence="9">
    <location>
        <begin position="53"/>
        <end position="76"/>
    </location>
</feature>
<evidence type="ECO:0000256" key="7">
    <source>
        <dbReference type="ARBA" id="ARBA00022989"/>
    </source>
</evidence>
<dbReference type="AlphaFoldDB" id="A0A9J6P1C0"/>
<keyword evidence="4 9" id="KW-1003">Cell membrane</keyword>
<feature type="transmembrane region" description="Helical" evidence="9">
    <location>
        <begin position="82"/>
        <end position="103"/>
    </location>
</feature>
<organism evidence="10 11">
    <name type="scientific">Oceanirhabdus seepicola</name>
    <dbReference type="NCBI Taxonomy" id="2828781"/>
    <lineage>
        <taxon>Bacteria</taxon>
        <taxon>Bacillati</taxon>
        <taxon>Bacillota</taxon>
        <taxon>Clostridia</taxon>
        <taxon>Eubacteriales</taxon>
        <taxon>Clostridiaceae</taxon>
        <taxon>Oceanirhabdus</taxon>
    </lineage>
</organism>
<name>A0A9J6P1C0_9CLOT</name>
<feature type="transmembrane region" description="Helical" evidence="9">
    <location>
        <begin position="296"/>
        <end position="316"/>
    </location>
</feature>
<dbReference type="Proteomes" id="UP001056429">
    <property type="component" value="Unassembled WGS sequence"/>
</dbReference>
<keyword evidence="8 9" id="KW-0472">Membrane</keyword>
<keyword evidence="7 9" id="KW-1133">Transmembrane helix</keyword>
<comment type="caution">
    <text evidence="10">The sequence shown here is derived from an EMBL/GenBank/DDBJ whole genome shotgun (WGS) entry which is preliminary data.</text>
</comment>
<evidence type="ECO:0000313" key="11">
    <source>
        <dbReference type="Proteomes" id="UP001056429"/>
    </source>
</evidence>
<evidence type="ECO:0000256" key="4">
    <source>
        <dbReference type="ARBA" id="ARBA00022475"/>
    </source>
</evidence>
<dbReference type="GO" id="GO:0009236">
    <property type="term" value="P:cobalamin biosynthetic process"/>
    <property type="evidence" value="ECO:0007669"/>
    <property type="project" value="UniProtKB-UniRule"/>
</dbReference>
<keyword evidence="5 9" id="KW-0169">Cobalamin biosynthesis</keyword>
<dbReference type="PANTHER" id="PTHR34308">
    <property type="entry name" value="COBALAMIN BIOSYNTHESIS PROTEIN CBIB"/>
    <property type="match status" value="1"/>
</dbReference>
<dbReference type="GO" id="GO:0015420">
    <property type="term" value="F:ABC-type vitamin B12 transporter activity"/>
    <property type="evidence" value="ECO:0007669"/>
    <property type="project" value="UniProtKB-UniRule"/>
</dbReference>
<dbReference type="EMBL" id="JAGSOJ010000002">
    <property type="protein sequence ID" value="MCM1990530.1"/>
    <property type="molecule type" value="Genomic_DNA"/>
</dbReference>
<dbReference type="GO" id="GO:0048472">
    <property type="term" value="F:threonine-phosphate decarboxylase activity"/>
    <property type="evidence" value="ECO:0007669"/>
    <property type="project" value="InterPro"/>
</dbReference>
<dbReference type="GO" id="GO:0005886">
    <property type="term" value="C:plasma membrane"/>
    <property type="evidence" value="ECO:0007669"/>
    <property type="project" value="UniProtKB-SubCell"/>
</dbReference>
<comment type="function">
    <text evidence="9">Converts cobyric acid to cobinamide by the addition of aminopropanol on the F carboxylic group.</text>
</comment>
<comment type="caution">
    <text evidence="9">Lacks conserved residue(s) required for the propagation of feature annotation.</text>
</comment>
<dbReference type="PANTHER" id="PTHR34308:SF1">
    <property type="entry name" value="COBALAMIN BIOSYNTHESIS PROTEIN CBIB"/>
    <property type="match status" value="1"/>
</dbReference>
<comment type="subcellular location">
    <subcellularLocation>
        <location evidence="1 9">Cell membrane</location>
        <topology evidence="1 9">Multi-pass membrane protein</topology>
    </subcellularLocation>
</comment>
<gene>
    <name evidence="9" type="primary">cobD</name>
    <name evidence="10" type="ORF">KDK92_12430</name>
</gene>
<reference evidence="10" key="1">
    <citation type="journal article" date="2021" name="mSystems">
        <title>Bacteria and Archaea Synergistically Convert Glycine Betaine to Biogenic Methane in the Formosa Cold Seep of the South China Sea.</title>
        <authorList>
            <person name="Li L."/>
            <person name="Zhang W."/>
            <person name="Zhang S."/>
            <person name="Song L."/>
            <person name="Sun Q."/>
            <person name="Zhang H."/>
            <person name="Xiang H."/>
            <person name="Dong X."/>
        </authorList>
    </citation>
    <scope>NUCLEOTIDE SEQUENCE</scope>
    <source>
        <strain evidence="10">ZWT</strain>
    </source>
</reference>
<reference evidence="10" key="2">
    <citation type="submission" date="2021-04" db="EMBL/GenBank/DDBJ databases">
        <authorList>
            <person name="Dong X."/>
        </authorList>
    </citation>
    <scope>NUCLEOTIDE SEQUENCE</scope>
    <source>
        <strain evidence="10">ZWT</strain>
    </source>
</reference>
<dbReference type="HAMAP" id="MF_00024">
    <property type="entry name" value="CobD_CbiB"/>
    <property type="match status" value="1"/>
</dbReference>
<protein>
    <recommendedName>
        <fullName evidence="9">Cobalamin biosynthesis protein CobD</fullName>
    </recommendedName>
</protein>
<evidence type="ECO:0000256" key="9">
    <source>
        <dbReference type="HAMAP-Rule" id="MF_00024"/>
    </source>
</evidence>
<accession>A0A9J6P1C0</accession>
<evidence type="ECO:0000256" key="5">
    <source>
        <dbReference type="ARBA" id="ARBA00022573"/>
    </source>
</evidence>
<evidence type="ECO:0000256" key="1">
    <source>
        <dbReference type="ARBA" id="ARBA00004651"/>
    </source>
</evidence>
<evidence type="ECO:0000313" key="10">
    <source>
        <dbReference type="EMBL" id="MCM1990530.1"/>
    </source>
</evidence>
<dbReference type="RefSeq" id="WP_250859568.1">
    <property type="nucleotide sequence ID" value="NZ_JAGSOJ010000002.1"/>
</dbReference>
<evidence type="ECO:0000256" key="6">
    <source>
        <dbReference type="ARBA" id="ARBA00022692"/>
    </source>
</evidence>
<evidence type="ECO:0000256" key="2">
    <source>
        <dbReference type="ARBA" id="ARBA00004953"/>
    </source>
</evidence>
<comment type="pathway">
    <text evidence="2 9">Cofactor biosynthesis; adenosylcobalamin biosynthesis.</text>
</comment>
<evidence type="ECO:0000256" key="8">
    <source>
        <dbReference type="ARBA" id="ARBA00023136"/>
    </source>
</evidence>
<comment type="similarity">
    <text evidence="3 9">Belongs to the CobD/CbiB family.</text>
</comment>
<dbReference type="Pfam" id="PF03186">
    <property type="entry name" value="CobD_Cbib"/>
    <property type="match status" value="1"/>
</dbReference>
<keyword evidence="6 9" id="KW-0812">Transmembrane</keyword>